<dbReference type="AlphaFoldDB" id="A0A418YDC0"/>
<evidence type="ECO:0000313" key="4">
    <source>
        <dbReference type="EMBL" id="RJG42528.1"/>
    </source>
</evidence>
<keyword evidence="1 2" id="KW-0808">Transferase</keyword>
<dbReference type="Proteomes" id="UP000283255">
    <property type="component" value="Unassembled WGS sequence"/>
</dbReference>
<dbReference type="InterPro" id="IPR048254">
    <property type="entry name" value="CDP_ALCOHOL_P_TRANSF_CS"/>
</dbReference>
<dbReference type="InterPro" id="IPR000462">
    <property type="entry name" value="CDP-OH_P_trans"/>
</dbReference>
<dbReference type="Gene3D" id="1.20.120.1760">
    <property type="match status" value="1"/>
</dbReference>
<dbReference type="PROSITE" id="PS00379">
    <property type="entry name" value="CDP_ALCOHOL_P_TRANSF"/>
    <property type="match status" value="1"/>
</dbReference>
<name>A0A418YDC0_9GAMM</name>
<keyword evidence="3" id="KW-1133">Transmembrane helix</keyword>
<gene>
    <name evidence="4" type="ORF">D1Z90_12750</name>
</gene>
<dbReference type="Pfam" id="PF01066">
    <property type="entry name" value="CDP-OH_P_transf"/>
    <property type="match status" value="1"/>
</dbReference>
<protein>
    <submittedName>
        <fullName evidence="4">CDP-alcohol phosphatidyltransferase family protein</fullName>
    </submittedName>
</protein>
<dbReference type="GO" id="GO:0016020">
    <property type="term" value="C:membrane"/>
    <property type="evidence" value="ECO:0007669"/>
    <property type="project" value="InterPro"/>
</dbReference>
<evidence type="ECO:0000313" key="5">
    <source>
        <dbReference type="Proteomes" id="UP000283255"/>
    </source>
</evidence>
<feature type="transmembrane region" description="Helical" evidence="3">
    <location>
        <begin position="80"/>
        <end position="103"/>
    </location>
</feature>
<accession>A0A418YDC0</accession>
<feature type="transmembrane region" description="Helical" evidence="3">
    <location>
        <begin position="33"/>
        <end position="60"/>
    </location>
</feature>
<evidence type="ECO:0000256" key="3">
    <source>
        <dbReference type="SAM" id="Phobius"/>
    </source>
</evidence>
<reference evidence="4 5" key="1">
    <citation type="submission" date="2018-09" db="EMBL/GenBank/DDBJ databases">
        <authorList>
            <person name="Wang F."/>
        </authorList>
    </citation>
    <scope>NUCLEOTIDE SEQUENCE [LARGE SCALE GENOMIC DNA]</scope>
    <source>
        <strain evidence="4 5">PLHSC7-2</strain>
    </source>
</reference>
<dbReference type="InterPro" id="IPR043130">
    <property type="entry name" value="CDP-OH_PTrfase_TM_dom"/>
</dbReference>
<comment type="caution">
    <text evidence="4">The sequence shown here is derived from an EMBL/GenBank/DDBJ whole genome shotgun (WGS) entry which is preliminary data.</text>
</comment>
<evidence type="ECO:0000256" key="2">
    <source>
        <dbReference type="RuleBase" id="RU003750"/>
    </source>
</evidence>
<keyword evidence="3" id="KW-0812">Transmembrane</keyword>
<dbReference type="GO" id="GO:0008654">
    <property type="term" value="P:phospholipid biosynthetic process"/>
    <property type="evidence" value="ECO:0007669"/>
    <property type="project" value="InterPro"/>
</dbReference>
<keyword evidence="3" id="KW-0472">Membrane</keyword>
<organism evidence="4 5">
    <name type="scientific">Motilimonas pumila</name>
    <dbReference type="NCBI Taxonomy" id="2303987"/>
    <lineage>
        <taxon>Bacteria</taxon>
        <taxon>Pseudomonadati</taxon>
        <taxon>Pseudomonadota</taxon>
        <taxon>Gammaproteobacteria</taxon>
        <taxon>Alteromonadales</taxon>
        <taxon>Alteromonadales genera incertae sedis</taxon>
        <taxon>Motilimonas</taxon>
    </lineage>
</organism>
<reference evidence="4 5" key="2">
    <citation type="submission" date="2019-01" db="EMBL/GenBank/DDBJ databases">
        <title>Motilimonas pumilus sp. nov., isolated from the gut of sea cucumber (Apostichopus japonicus).</title>
        <authorList>
            <person name="Wang F.-Q."/>
            <person name="Ren L.-H."/>
            <person name="Lin Y.-W."/>
            <person name="Sun G.-H."/>
            <person name="Du Z.-J."/>
            <person name="Zhao J.-X."/>
            <person name="Liu X.-J."/>
            <person name="Liu L.-J."/>
        </authorList>
    </citation>
    <scope>NUCLEOTIDE SEQUENCE [LARGE SCALE GENOMIC DNA]</scope>
    <source>
        <strain evidence="4 5">PLHSC7-2</strain>
    </source>
</reference>
<dbReference type="OrthoDB" id="9790577at2"/>
<sequence>MLDKMALAMIKPATQWSAKQLDRCKLKANQVTLIGFLLGLCALPCIILGYFMWALAFISLNRICDGLDGALARRHGATTVGAYLDICLDFIFYSAIVWAFAWASPADNALAAVTLILSFMGTGASFLAYAIFAERHQIKNFAYPNKGFYYLGGITEGTETILLFVAFCVFPQYFAPLAYGFAALCLLTTVTRIFGGVHTLKSYQ</sequence>
<dbReference type="EMBL" id="QZCH01000016">
    <property type="protein sequence ID" value="RJG42528.1"/>
    <property type="molecule type" value="Genomic_DNA"/>
</dbReference>
<keyword evidence="5" id="KW-1185">Reference proteome</keyword>
<evidence type="ECO:0000256" key="1">
    <source>
        <dbReference type="ARBA" id="ARBA00022679"/>
    </source>
</evidence>
<proteinExistence type="inferred from homology"/>
<feature type="transmembrane region" description="Helical" evidence="3">
    <location>
        <begin position="173"/>
        <end position="194"/>
    </location>
</feature>
<feature type="transmembrane region" description="Helical" evidence="3">
    <location>
        <begin position="148"/>
        <end position="167"/>
    </location>
</feature>
<dbReference type="RefSeq" id="WP_119911154.1">
    <property type="nucleotide sequence ID" value="NZ_QZCH01000016.1"/>
</dbReference>
<feature type="transmembrane region" description="Helical" evidence="3">
    <location>
        <begin position="109"/>
        <end position="132"/>
    </location>
</feature>
<comment type="similarity">
    <text evidence="2">Belongs to the CDP-alcohol phosphatidyltransferase class-I family.</text>
</comment>
<dbReference type="GO" id="GO:0016780">
    <property type="term" value="F:phosphotransferase activity, for other substituted phosphate groups"/>
    <property type="evidence" value="ECO:0007669"/>
    <property type="project" value="InterPro"/>
</dbReference>